<name>A0ABX0L2B7_9NEIS</name>
<gene>
    <name evidence="1" type="ORF">HA050_20215</name>
</gene>
<comment type="caution">
    <text evidence="1">The sequence shown here is derived from an EMBL/GenBank/DDBJ whole genome shotgun (WGS) entry which is preliminary data.</text>
</comment>
<evidence type="ECO:0000313" key="1">
    <source>
        <dbReference type="EMBL" id="NHQ88429.1"/>
    </source>
</evidence>
<protein>
    <submittedName>
        <fullName evidence="1">Uncharacterized protein</fullName>
    </submittedName>
</protein>
<reference evidence="1 2" key="1">
    <citation type="submission" date="2020-03" db="EMBL/GenBank/DDBJ databases">
        <title>Draft genome sequence of environmentally isolated violet-colored cultures.</title>
        <authorList>
            <person name="Wilson H.S."/>
        </authorList>
    </citation>
    <scope>NUCLEOTIDE SEQUENCE [LARGE SCALE GENOMIC DNA]</scope>
    <source>
        <strain evidence="1 2">HSC-16F04</strain>
    </source>
</reference>
<evidence type="ECO:0000313" key="2">
    <source>
        <dbReference type="Proteomes" id="UP000712570"/>
    </source>
</evidence>
<dbReference type="EMBL" id="JAAOLX010000015">
    <property type="protein sequence ID" value="NHQ88429.1"/>
    <property type="molecule type" value="Genomic_DNA"/>
</dbReference>
<proteinExistence type="predicted"/>
<dbReference type="RefSeq" id="WP_166830151.1">
    <property type="nucleotide sequence ID" value="NZ_JAAOLX010000015.1"/>
</dbReference>
<keyword evidence="2" id="KW-1185">Reference proteome</keyword>
<organism evidence="1 2">
    <name type="scientific">Iodobacter violaceini</name>
    <dbReference type="NCBI Taxonomy" id="3044271"/>
    <lineage>
        <taxon>Bacteria</taxon>
        <taxon>Pseudomonadati</taxon>
        <taxon>Pseudomonadota</taxon>
        <taxon>Betaproteobacteria</taxon>
        <taxon>Neisseriales</taxon>
        <taxon>Chitinibacteraceae</taxon>
        <taxon>Iodobacter</taxon>
    </lineage>
</organism>
<accession>A0ABX0L2B7</accession>
<sequence>MTASTSTTDTLGWHGKIDWTEGISTEIRREAFTVTSMGGLLDVRGDDFEAALLVGGKIRVFQWSDCRGSVGQNLVRKISTDKTRSELSFRKSVEVEVSGDYPLGVHFSEILNVLAIGEYALVLEEIPADAYVVDLTDKSENGLEVTSFYPGFGALIATQPLSSLSAAHVNHLAQDIQNGARPTVITLCTDGAWGEFIIDGHHKLPAYRIAGIPVRRLNIVRLNNDRLPLAEILNFVPITGDLRNHVKEYRLG</sequence>
<dbReference type="Proteomes" id="UP000712570">
    <property type="component" value="Unassembled WGS sequence"/>
</dbReference>